<dbReference type="AlphaFoldDB" id="A0A5N8XHW3"/>
<protein>
    <recommendedName>
        <fullName evidence="4">Sensor domain-containing protein</fullName>
    </recommendedName>
</protein>
<dbReference type="OrthoDB" id="4154821at2"/>
<name>A0A5N8XHW3_9ACTN</name>
<evidence type="ECO:0008006" key="4">
    <source>
        <dbReference type="Google" id="ProtNLM"/>
    </source>
</evidence>
<accession>A0A5N8XHW3</accession>
<reference evidence="2 3" key="1">
    <citation type="submission" date="2019-07" db="EMBL/GenBank/DDBJ databases">
        <title>New species of Amycolatopsis and Streptomyces.</title>
        <authorList>
            <person name="Duangmal K."/>
            <person name="Teo W.F.A."/>
            <person name="Lipun K."/>
        </authorList>
    </citation>
    <scope>NUCLEOTIDE SEQUENCE [LARGE SCALE GENOMIC DNA]</scope>
    <source>
        <strain evidence="2 3">NBRC 106415</strain>
    </source>
</reference>
<organism evidence="2 3">
    <name type="scientific">Streptomyces spongiae</name>
    <dbReference type="NCBI Taxonomy" id="565072"/>
    <lineage>
        <taxon>Bacteria</taxon>
        <taxon>Bacillati</taxon>
        <taxon>Actinomycetota</taxon>
        <taxon>Actinomycetes</taxon>
        <taxon>Kitasatosporales</taxon>
        <taxon>Streptomycetaceae</taxon>
        <taxon>Streptomyces</taxon>
    </lineage>
</organism>
<comment type="caution">
    <text evidence="2">The sequence shown here is derived from an EMBL/GenBank/DDBJ whole genome shotgun (WGS) entry which is preliminary data.</text>
</comment>
<dbReference type="PROSITE" id="PS51257">
    <property type="entry name" value="PROKAR_LIPOPROTEIN"/>
    <property type="match status" value="1"/>
</dbReference>
<sequence length="250" mass="25911">MREAIHAGIAVWAVTLTTLLAGCGGTGAPSDAGSSAESEDPSRAPSTAPGVDGEADPDRVFTEARLKAALLPAEAFGERAKVTSTDLALFGPYGHGDWGGCEPAEDLVDELNGFDGAGALQTVRSGPVTEDAQVITVRLVSMPAARAVRYLEIQRRLREICPEVTVDTEAAPVQEHHETQEIAALGDEAMLDILRVTGGDEYDGSPSYAVDVRVGGVLAIVNAGGDRGAAVSLASRAAQRIRAELYGTDG</sequence>
<dbReference type="EMBL" id="VJZC01000118">
    <property type="protein sequence ID" value="MPY59073.1"/>
    <property type="molecule type" value="Genomic_DNA"/>
</dbReference>
<evidence type="ECO:0000256" key="1">
    <source>
        <dbReference type="SAM" id="MobiDB-lite"/>
    </source>
</evidence>
<dbReference type="RefSeq" id="WP_152772585.1">
    <property type="nucleotide sequence ID" value="NZ_VJZC01000118.1"/>
</dbReference>
<evidence type="ECO:0000313" key="3">
    <source>
        <dbReference type="Proteomes" id="UP000400924"/>
    </source>
</evidence>
<keyword evidence="3" id="KW-1185">Reference proteome</keyword>
<dbReference type="Proteomes" id="UP000400924">
    <property type="component" value="Unassembled WGS sequence"/>
</dbReference>
<feature type="region of interest" description="Disordered" evidence="1">
    <location>
        <begin position="26"/>
        <end position="56"/>
    </location>
</feature>
<proteinExistence type="predicted"/>
<evidence type="ECO:0000313" key="2">
    <source>
        <dbReference type="EMBL" id="MPY59073.1"/>
    </source>
</evidence>
<gene>
    <name evidence="2" type="ORF">FNH08_18425</name>
</gene>